<sequence>MRALCRSPAVLPSPAVRAEMRANLKLALPLIAAQLAGVGMGATDTVMAGRLGARELAAVAVSTNLNVVPFVLFMGLFMAASAIASQRRGAGGDPESLGRFGRSLLRLALLVALFWFGLVQLLAAPLLQRLGLDPQTTALAIAYLRTYAGSAFGLCLFFALRFLAEGQEASRPVMLAGLAGLIANALLNWLLIYGAGPIPALGVVGSGIATTLACLVMAATLAWLYGRDARLRPLRLFAGRGGEPGARRELLRLGLPIGAILLAEAGLFVAVSVLMARIGEQTIAAYQVAINFASVTFMIPMGIGFATTVRVGYFQGAGDAVAARLAGYTGMVLGVGNAAFNASLMWLAGGLIAAAYSRDPAIAAQAAGFLALAGAFQFFDGLQVTANGALRGLKDTRIPMLITLAAYWLLGLPVAWGLAFGLGLGADGLWWGLTAGLGAAALGLSLRFRRHSRAPTAVLPQ</sequence>
<keyword evidence="6 10" id="KW-1133">Transmembrane helix</keyword>
<keyword evidence="2" id="KW-0813">Transport</keyword>
<evidence type="ECO:0000256" key="2">
    <source>
        <dbReference type="ARBA" id="ARBA00022448"/>
    </source>
</evidence>
<dbReference type="AlphaFoldDB" id="A0A3N0V814"/>
<evidence type="ECO:0000256" key="3">
    <source>
        <dbReference type="ARBA" id="ARBA00022449"/>
    </source>
</evidence>
<feature type="transmembrane region" description="Helical" evidence="10">
    <location>
        <begin position="400"/>
        <end position="422"/>
    </location>
</feature>
<feature type="transmembrane region" description="Helical" evidence="10">
    <location>
        <begin position="325"/>
        <end position="356"/>
    </location>
</feature>
<dbReference type="NCBIfam" id="TIGR00797">
    <property type="entry name" value="matE"/>
    <property type="match status" value="1"/>
</dbReference>
<evidence type="ECO:0000256" key="1">
    <source>
        <dbReference type="ARBA" id="ARBA00004429"/>
    </source>
</evidence>
<gene>
    <name evidence="11" type="ORF">ED208_13235</name>
</gene>
<dbReference type="PANTHER" id="PTHR43298">
    <property type="entry name" value="MULTIDRUG RESISTANCE PROTEIN NORM-RELATED"/>
    <property type="match status" value="1"/>
</dbReference>
<feature type="transmembrane region" description="Helical" evidence="10">
    <location>
        <begin position="172"/>
        <end position="192"/>
    </location>
</feature>
<dbReference type="GO" id="GO:0005886">
    <property type="term" value="C:plasma membrane"/>
    <property type="evidence" value="ECO:0007669"/>
    <property type="project" value="UniProtKB-SubCell"/>
</dbReference>
<feature type="transmembrane region" description="Helical" evidence="10">
    <location>
        <begin position="428"/>
        <end position="446"/>
    </location>
</feature>
<dbReference type="FunCoup" id="A0A3N0V814">
    <property type="interactions" value="212"/>
</dbReference>
<dbReference type="InterPro" id="IPR050222">
    <property type="entry name" value="MATE_MdtK"/>
</dbReference>
<evidence type="ECO:0000313" key="11">
    <source>
        <dbReference type="EMBL" id="ROH88771.1"/>
    </source>
</evidence>
<dbReference type="GO" id="GO:0015297">
    <property type="term" value="F:antiporter activity"/>
    <property type="evidence" value="ECO:0007669"/>
    <property type="project" value="UniProtKB-KW"/>
</dbReference>
<feature type="transmembrane region" description="Helical" evidence="10">
    <location>
        <begin position="104"/>
        <end position="127"/>
    </location>
</feature>
<dbReference type="PIRSF" id="PIRSF006603">
    <property type="entry name" value="DinF"/>
    <property type="match status" value="1"/>
</dbReference>
<keyword evidence="5 10" id="KW-0812">Transmembrane</keyword>
<dbReference type="InterPro" id="IPR048279">
    <property type="entry name" value="MdtK-like"/>
</dbReference>
<evidence type="ECO:0000256" key="8">
    <source>
        <dbReference type="ARBA" id="ARBA00023136"/>
    </source>
</evidence>
<feature type="transmembrane region" description="Helical" evidence="10">
    <location>
        <begin position="253"/>
        <end position="276"/>
    </location>
</feature>
<evidence type="ECO:0000256" key="10">
    <source>
        <dbReference type="SAM" id="Phobius"/>
    </source>
</evidence>
<dbReference type="Pfam" id="PF01554">
    <property type="entry name" value="MatE"/>
    <property type="match status" value="2"/>
</dbReference>
<evidence type="ECO:0000256" key="6">
    <source>
        <dbReference type="ARBA" id="ARBA00022989"/>
    </source>
</evidence>
<keyword evidence="8 10" id="KW-0472">Membrane</keyword>
<dbReference type="GO" id="GO:0042910">
    <property type="term" value="F:xenobiotic transmembrane transporter activity"/>
    <property type="evidence" value="ECO:0007669"/>
    <property type="project" value="InterPro"/>
</dbReference>
<evidence type="ECO:0000256" key="9">
    <source>
        <dbReference type="ARBA" id="ARBA00031636"/>
    </source>
</evidence>
<keyword evidence="12" id="KW-1185">Reference proteome</keyword>
<keyword evidence="4" id="KW-1003">Cell membrane</keyword>
<feature type="transmembrane region" description="Helical" evidence="10">
    <location>
        <begin position="362"/>
        <end position="379"/>
    </location>
</feature>
<name>A0A3N0V814_9GAMM</name>
<feature type="transmembrane region" description="Helical" evidence="10">
    <location>
        <begin position="139"/>
        <end position="160"/>
    </location>
</feature>
<dbReference type="InParanoid" id="A0A3N0V814"/>
<comment type="caution">
    <text evidence="11">The sequence shown here is derived from an EMBL/GenBank/DDBJ whole genome shotgun (WGS) entry which is preliminary data.</text>
</comment>
<dbReference type="CDD" id="cd13131">
    <property type="entry name" value="MATE_NorM_like"/>
    <property type="match status" value="1"/>
</dbReference>
<dbReference type="PANTHER" id="PTHR43298:SF2">
    <property type="entry name" value="FMN_FAD EXPORTER YEEO-RELATED"/>
    <property type="match status" value="1"/>
</dbReference>
<feature type="transmembrane region" description="Helical" evidence="10">
    <location>
        <begin position="198"/>
        <end position="225"/>
    </location>
</feature>
<accession>A0A3N0V814</accession>
<evidence type="ECO:0000256" key="5">
    <source>
        <dbReference type="ARBA" id="ARBA00022692"/>
    </source>
</evidence>
<evidence type="ECO:0000313" key="12">
    <source>
        <dbReference type="Proteomes" id="UP000282106"/>
    </source>
</evidence>
<keyword evidence="7" id="KW-0406">Ion transport</keyword>
<proteinExistence type="predicted"/>
<evidence type="ECO:0000256" key="4">
    <source>
        <dbReference type="ARBA" id="ARBA00022475"/>
    </source>
</evidence>
<dbReference type="InterPro" id="IPR002528">
    <property type="entry name" value="MATE_fam"/>
</dbReference>
<protein>
    <recommendedName>
        <fullName evidence="9">Multidrug-efflux transporter</fullName>
    </recommendedName>
</protein>
<reference evidence="11 12" key="1">
    <citation type="submission" date="2018-10" db="EMBL/GenBank/DDBJ databases">
        <authorList>
            <person name="Chen W.-M."/>
        </authorList>
    </citation>
    <scope>NUCLEOTIDE SEQUENCE [LARGE SCALE GENOMIC DNA]</scope>
    <source>
        <strain evidence="11 12">THS-13</strain>
    </source>
</reference>
<organism evidence="11 12">
    <name type="scientific">Stagnimonas aquatica</name>
    <dbReference type="NCBI Taxonomy" id="2689987"/>
    <lineage>
        <taxon>Bacteria</taxon>
        <taxon>Pseudomonadati</taxon>
        <taxon>Pseudomonadota</taxon>
        <taxon>Gammaproteobacteria</taxon>
        <taxon>Nevskiales</taxon>
        <taxon>Nevskiaceae</taxon>
        <taxon>Stagnimonas</taxon>
    </lineage>
</organism>
<dbReference type="EMBL" id="RJVO01000006">
    <property type="protein sequence ID" value="ROH88771.1"/>
    <property type="molecule type" value="Genomic_DNA"/>
</dbReference>
<evidence type="ECO:0000256" key="7">
    <source>
        <dbReference type="ARBA" id="ARBA00023065"/>
    </source>
</evidence>
<keyword evidence="3" id="KW-0050">Antiport</keyword>
<feature type="transmembrane region" description="Helical" evidence="10">
    <location>
        <begin position="288"/>
        <end position="313"/>
    </location>
</feature>
<dbReference type="GO" id="GO:0006811">
    <property type="term" value="P:monoatomic ion transport"/>
    <property type="evidence" value="ECO:0007669"/>
    <property type="project" value="UniProtKB-KW"/>
</dbReference>
<dbReference type="Proteomes" id="UP000282106">
    <property type="component" value="Unassembled WGS sequence"/>
</dbReference>
<comment type="subcellular location">
    <subcellularLocation>
        <location evidence="1">Cell inner membrane</location>
        <topology evidence="1">Multi-pass membrane protein</topology>
    </subcellularLocation>
</comment>
<feature type="transmembrane region" description="Helical" evidence="10">
    <location>
        <begin position="65"/>
        <end position="84"/>
    </location>
</feature>